<protein>
    <submittedName>
        <fullName evidence="2">Uncharacterized protein</fullName>
    </submittedName>
</protein>
<keyword evidence="1" id="KW-0472">Membrane</keyword>
<sequence>MEPRRIHGDRELLLKKWTCRNLLLLLCLSFYLSSSYLIKCKIFLPPHPEAVF</sequence>
<keyword evidence="1" id="KW-0812">Transmembrane</keyword>
<organism evidence="2">
    <name type="scientific">Rhizophora mucronata</name>
    <name type="common">Asiatic mangrove</name>
    <dbReference type="NCBI Taxonomy" id="61149"/>
    <lineage>
        <taxon>Eukaryota</taxon>
        <taxon>Viridiplantae</taxon>
        <taxon>Streptophyta</taxon>
        <taxon>Embryophyta</taxon>
        <taxon>Tracheophyta</taxon>
        <taxon>Spermatophyta</taxon>
        <taxon>Magnoliopsida</taxon>
        <taxon>eudicotyledons</taxon>
        <taxon>Gunneridae</taxon>
        <taxon>Pentapetalae</taxon>
        <taxon>rosids</taxon>
        <taxon>fabids</taxon>
        <taxon>Malpighiales</taxon>
        <taxon>Rhizophoraceae</taxon>
        <taxon>Rhizophora</taxon>
    </lineage>
</organism>
<evidence type="ECO:0000313" key="2">
    <source>
        <dbReference type="EMBL" id="MBW85589.1"/>
    </source>
</evidence>
<evidence type="ECO:0000256" key="1">
    <source>
        <dbReference type="SAM" id="Phobius"/>
    </source>
</evidence>
<keyword evidence="1" id="KW-1133">Transmembrane helix</keyword>
<dbReference type="AlphaFoldDB" id="A0A2P2IWJ6"/>
<proteinExistence type="predicted"/>
<name>A0A2P2IWJ6_RHIMU</name>
<accession>A0A2P2IWJ6</accession>
<dbReference type="EMBL" id="GGEC01005106">
    <property type="protein sequence ID" value="MBW85589.1"/>
    <property type="molecule type" value="Transcribed_RNA"/>
</dbReference>
<feature type="transmembrane region" description="Helical" evidence="1">
    <location>
        <begin position="21"/>
        <end position="38"/>
    </location>
</feature>
<reference evidence="2" key="1">
    <citation type="submission" date="2018-02" db="EMBL/GenBank/DDBJ databases">
        <title>Rhizophora mucronata_Transcriptome.</title>
        <authorList>
            <person name="Meera S.P."/>
            <person name="Sreeshan A."/>
            <person name="Augustine A."/>
        </authorList>
    </citation>
    <scope>NUCLEOTIDE SEQUENCE</scope>
    <source>
        <tissue evidence="2">Leaf</tissue>
    </source>
</reference>